<dbReference type="SFLD" id="SFLDG01067">
    <property type="entry name" value="SPASM/twitch_domain_containing"/>
    <property type="match status" value="1"/>
</dbReference>
<reference evidence="17" key="1">
    <citation type="submission" date="2021-11" db="EMBL/GenBank/DDBJ databases">
        <title>Streptomyces corallinus and Kineosporia corallina sp. nov., two new coral-derived marine actinobacteria.</title>
        <authorList>
            <person name="Buangrab K."/>
            <person name="Sutthacheep M."/>
            <person name="Yeemin T."/>
            <person name="Harunari E."/>
            <person name="Igarashi Y."/>
            <person name="Sripreechasak P."/>
            <person name="Kanchanasin P."/>
            <person name="Tanasupawat S."/>
            <person name="Phongsopitanun W."/>
        </authorList>
    </citation>
    <scope>NUCLEOTIDE SEQUENCE</scope>
    <source>
        <strain evidence="17">JCM 31032</strain>
    </source>
</reference>
<dbReference type="GO" id="GO:0003824">
    <property type="term" value="F:catalytic activity"/>
    <property type="evidence" value="ECO:0007669"/>
    <property type="project" value="InterPro"/>
</dbReference>
<dbReference type="InterPro" id="IPR023885">
    <property type="entry name" value="4Fe4S-binding_SPASM_dom"/>
</dbReference>
<dbReference type="GO" id="GO:0046872">
    <property type="term" value="F:metal ion binding"/>
    <property type="evidence" value="ECO:0007669"/>
    <property type="project" value="UniProtKB-KW"/>
</dbReference>
<keyword evidence="2" id="KW-0004">4Fe-4S</keyword>
<keyword evidence="18" id="KW-1185">Reference proteome</keyword>
<evidence type="ECO:0000256" key="7">
    <source>
        <dbReference type="ARBA" id="ARBA00023239"/>
    </source>
</evidence>
<evidence type="ECO:0000256" key="12">
    <source>
        <dbReference type="ARBA" id="ARBA00074337"/>
    </source>
</evidence>
<evidence type="ECO:0000256" key="9">
    <source>
        <dbReference type="ARBA" id="ARBA00051925"/>
    </source>
</evidence>
<dbReference type="NCBIfam" id="TIGR03962">
    <property type="entry name" value="mycofact_rSAM"/>
    <property type="match status" value="1"/>
</dbReference>
<dbReference type="InterPro" id="IPR006638">
    <property type="entry name" value="Elp3/MiaA/NifB-like_rSAM"/>
</dbReference>
<dbReference type="InterPro" id="IPR050377">
    <property type="entry name" value="Radical_SAM_PqqE_MftC-like"/>
</dbReference>
<dbReference type="InterPro" id="IPR013785">
    <property type="entry name" value="Aldolase_TIM"/>
</dbReference>
<dbReference type="CDD" id="cd21123">
    <property type="entry name" value="SPASM_MftC-like"/>
    <property type="match status" value="1"/>
</dbReference>
<name>A0A9X1STY9_9ACTN</name>
<evidence type="ECO:0000313" key="18">
    <source>
        <dbReference type="Proteomes" id="UP001138997"/>
    </source>
</evidence>
<protein>
    <recommendedName>
        <fullName evidence="12">Mycofactocin maturase MftC</fullName>
        <ecNumber evidence="10">1.3.98.7</ecNumber>
        <ecNumber evidence="11">4.1.99.26</ecNumber>
    </recommendedName>
    <alternativeName>
        <fullName evidence="14">[Mycofactocin precursor peptide]-pyrrolidinone derivative synthase</fullName>
    </alternativeName>
    <alternativeName>
        <fullName evidence="13">[Mycofactocin precursor peptide]-tyrosine decarboxylase</fullName>
    </alternativeName>
</protein>
<dbReference type="CDD" id="cd01335">
    <property type="entry name" value="Radical_SAM"/>
    <property type="match status" value="1"/>
</dbReference>
<evidence type="ECO:0000256" key="14">
    <source>
        <dbReference type="ARBA" id="ARBA00079192"/>
    </source>
</evidence>
<keyword evidence="4" id="KW-0479">Metal-binding</keyword>
<dbReference type="SFLD" id="SFLDG01385">
    <property type="entry name" value="heme_carboxy_lyase_like"/>
    <property type="match status" value="1"/>
</dbReference>
<evidence type="ECO:0000256" key="8">
    <source>
        <dbReference type="ARBA" id="ARBA00051525"/>
    </source>
</evidence>
<dbReference type="InterPro" id="IPR007197">
    <property type="entry name" value="rSAM"/>
</dbReference>
<dbReference type="Pfam" id="PF13186">
    <property type="entry name" value="SPASM"/>
    <property type="match status" value="1"/>
</dbReference>
<feature type="domain" description="Radical SAM core" evidence="16">
    <location>
        <begin position="36"/>
        <end position="246"/>
    </location>
</feature>
<dbReference type="EC" id="1.3.98.7" evidence="10"/>
<comment type="cofactor">
    <cofactor evidence="1">
        <name>[4Fe-4S] cluster</name>
        <dbReference type="ChEBI" id="CHEBI:49883"/>
    </cofactor>
</comment>
<feature type="region of interest" description="Disordered" evidence="15">
    <location>
        <begin position="421"/>
        <end position="462"/>
    </location>
</feature>
<evidence type="ECO:0000256" key="3">
    <source>
        <dbReference type="ARBA" id="ARBA00022691"/>
    </source>
</evidence>
<organism evidence="17 18">
    <name type="scientific">Kineosporia babensis</name>
    <dbReference type="NCBI Taxonomy" id="499548"/>
    <lineage>
        <taxon>Bacteria</taxon>
        <taxon>Bacillati</taxon>
        <taxon>Actinomycetota</taxon>
        <taxon>Actinomycetes</taxon>
        <taxon>Kineosporiales</taxon>
        <taxon>Kineosporiaceae</taxon>
        <taxon>Kineosporia</taxon>
    </lineage>
</organism>
<evidence type="ECO:0000256" key="15">
    <source>
        <dbReference type="SAM" id="MobiDB-lite"/>
    </source>
</evidence>
<evidence type="ECO:0000256" key="2">
    <source>
        <dbReference type="ARBA" id="ARBA00022485"/>
    </source>
</evidence>
<evidence type="ECO:0000313" key="17">
    <source>
        <dbReference type="EMBL" id="MCD5312357.1"/>
    </source>
</evidence>
<keyword evidence="3" id="KW-0949">S-adenosyl-L-methionine</keyword>
<dbReference type="InterPro" id="IPR058240">
    <property type="entry name" value="rSAM_sf"/>
</dbReference>
<dbReference type="FunFam" id="3.20.20.70:FF:000188">
    <property type="entry name" value="Mycofactocin radical SAM maturase MftC"/>
    <property type="match status" value="1"/>
</dbReference>
<evidence type="ECO:0000259" key="16">
    <source>
        <dbReference type="PROSITE" id="PS51918"/>
    </source>
</evidence>
<dbReference type="Gene3D" id="3.20.20.70">
    <property type="entry name" value="Aldolase class I"/>
    <property type="match status" value="1"/>
</dbReference>
<dbReference type="InterPro" id="IPR034480">
    <property type="entry name" value="Heme_synthase-like"/>
</dbReference>
<dbReference type="EC" id="4.1.99.26" evidence="11"/>
<comment type="catalytic activity">
    <reaction evidence="9">
        <text>[mycofactocin precursor peptide]-C-terminal glycyl-N-{[2-(4-hydroxyphenyl)ethenyl]-3-methylbutanamide} + AH2 + S-adenosyl-L-methionine = [mycofactocin precursor peptide]-C-terminal glycyl-N-{5-[(4-hydroxyphenyl)methyl]-4,4-dimethyl-2-oxopyrrolidin-3-yl}acetamide + 5'-deoxyadenosine + L-methionine + A + H(+)</text>
        <dbReference type="Rhea" id="RHEA:65500"/>
        <dbReference type="Rhea" id="RHEA-COMP:16816"/>
        <dbReference type="Rhea" id="RHEA-COMP:16818"/>
        <dbReference type="ChEBI" id="CHEBI:13193"/>
        <dbReference type="ChEBI" id="CHEBI:15378"/>
        <dbReference type="ChEBI" id="CHEBI:17319"/>
        <dbReference type="ChEBI" id="CHEBI:17499"/>
        <dbReference type="ChEBI" id="CHEBI:57844"/>
        <dbReference type="ChEBI" id="CHEBI:59789"/>
        <dbReference type="ChEBI" id="CHEBI:156517"/>
        <dbReference type="ChEBI" id="CHEBI:156518"/>
        <dbReference type="EC" id="4.1.99.26"/>
    </reaction>
</comment>
<dbReference type="Proteomes" id="UP001138997">
    <property type="component" value="Unassembled WGS sequence"/>
</dbReference>
<evidence type="ECO:0000256" key="4">
    <source>
        <dbReference type="ARBA" id="ARBA00022723"/>
    </source>
</evidence>
<dbReference type="SFLD" id="SFLDS00029">
    <property type="entry name" value="Radical_SAM"/>
    <property type="match status" value="1"/>
</dbReference>
<dbReference type="GO" id="GO:0051539">
    <property type="term" value="F:4 iron, 4 sulfur cluster binding"/>
    <property type="evidence" value="ECO:0007669"/>
    <property type="project" value="UniProtKB-KW"/>
</dbReference>
<feature type="region of interest" description="Disordered" evidence="15">
    <location>
        <begin position="372"/>
        <end position="393"/>
    </location>
</feature>
<dbReference type="SUPFAM" id="SSF102114">
    <property type="entry name" value="Radical SAM enzymes"/>
    <property type="match status" value="1"/>
</dbReference>
<dbReference type="SFLD" id="SFLDG01386">
    <property type="entry name" value="main_SPASM_domain-containing"/>
    <property type="match status" value="1"/>
</dbReference>
<dbReference type="NCBIfam" id="TIGR04085">
    <property type="entry name" value="rSAM_more_4Fe4S"/>
    <property type="match status" value="1"/>
</dbReference>
<dbReference type="AlphaFoldDB" id="A0A9X1STY9"/>
<dbReference type="SFLD" id="SFLDF00316">
    <property type="entry name" value="C-terminal_tyrosine_decarboxyl"/>
    <property type="match status" value="1"/>
</dbReference>
<dbReference type="EMBL" id="JAJOMB010000007">
    <property type="protein sequence ID" value="MCD5312357.1"/>
    <property type="molecule type" value="Genomic_DNA"/>
</dbReference>
<keyword evidence="5" id="KW-0408">Iron</keyword>
<evidence type="ECO:0000256" key="13">
    <source>
        <dbReference type="ARBA" id="ARBA00077306"/>
    </source>
</evidence>
<dbReference type="RefSeq" id="WP_231442476.1">
    <property type="nucleotide sequence ID" value="NZ_JAJOMB010000007.1"/>
</dbReference>
<comment type="catalytic activity">
    <reaction evidence="8">
        <text>[mycofactocin precursor peptide]-C-terminal glycyl-L-valyl-L-tyrosine + S-adenosyl-L-methionine = [mycofactocin precursor peptide]-C-terminal glycyl-N-{[2-(4-hydroxyphenyl)ethenyl]-3-methylbutanamide} + 5'-deoxyadenosine + L-methionine + CO2</text>
        <dbReference type="Rhea" id="RHEA:65492"/>
        <dbReference type="Rhea" id="RHEA-COMP:16815"/>
        <dbReference type="Rhea" id="RHEA-COMP:16816"/>
        <dbReference type="ChEBI" id="CHEBI:16526"/>
        <dbReference type="ChEBI" id="CHEBI:17319"/>
        <dbReference type="ChEBI" id="CHEBI:57844"/>
        <dbReference type="ChEBI" id="CHEBI:59789"/>
        <dbReference type="ChEBI" id="CHEBI:156515"/>
        <dbReference type="ChEBI" id="CHEBI:156517"/>
        <dbReference type="EC" id="1.3.98.7"/>
    </reaction>
</comment>
<evidence type="ECO:0000256" key="11">
    <source>
        <dbReference type="ARBA" id="ARBA00066804"/>
    </source>
</evidence>
<comment type="caution">
    <text evidence="17">The sequence shown here is derived from an EMBL/GenBank/DDBJ whole genome shotgun (WGS) entry which is preliminary data.</text>
</comment>
<gene>
    <name evidence="17" type="primary">mftC</name>
    <name evidence="17" type="ORF">LR394_15725</name>
</gene>
<keyword evidence="7" id="KW-0456">Lyase</keyword>
<keyword evidence="6" id="KW-0411">Iron-sulfur</keyword>
<sequence length="462" mass="49729">MTAVLEPATPAGFTPNPSKPATPSPGRLVDKFALGLDAPICLTWELTYACNLACVHCLSSSGRRDPRELTTAEAEAVIDELERMQVFYVNIGGGEPTVRPDFWHLVDYATEHHVGVKFSTNGVRINKEVAERLAKSDYVDVQISLDGATAEVNDYVRGAGSYDTAMRAMQNMYDAGFHGFKLSVVVTRQNVDQLDEFKAIADKYKAQLRLTRLRPSGRGADVWDELHLLAPQQKQLYDWLVANGEEVLTGDSFFHLAAFGDALPGLNLCGAGRVVCLIDPVGDVYACPFAIHDEFLAGNVRDEGGFKGVWQTSELFQELRQPQSGGACSSCQFFDSCRGGCMAAKFFTGLPLDGPDPECVRGFGESALDAVEGSVPKPSLDHSHKNPLRSQKLKKKPVALTLGVRPATGVVSAPPARGCDENPLAGFDPSAAGVRPPTRGCDENPLTGFTPQPGLETGSQAV</sequence>
<dbReference type="InterPro" id="IPR023913">
    <property type="entry name" value="MftC"/>
</dbReference>
<accession>A0A9X1STY9</accession>
<evidence type="ECO:0000256" key="10">
    <source>
        <dbReference type="ARBA" id="ARBA00066739"/>
    </source>
</evidence>
<dbReference type="PANTHER" id="PTHR11228:SF7">
    <property type="entry name" value="PQQA PEPTIDE CYCLASE"/>
    <property type="match status" value="1"/>
</dbReference>
<evidence type="ECO:0000256" key="5">
    <source>
        <dbReference type="ARBA" id="ARBA00023004"/>
    </source>
</evidence>
<dbReference type="PROSITE" id="PS51918">
    <property type="entry name" value="RADICAL_SAM"/>
    <property type="match status" value="1"/>
</dbReference>
<evidence type="ECO:0000256" key="6">
    <source>
        <dbReference type="ARBA" id="ARBA00023014"/>
    </source>
</evidence>
<evidence type="ECO:0000256" key="1">
    <source>
        <dbReference type="ARBA" id="ARBA00001966"/>
    </source>
</evidence>
<proteinExistence type="predicted"/>
<feature type="region of interest" description="Disordered" evidence="15">
    <location>
        <begin position="1"/>
        <end position="24"/>
    </location>
</feature>
<dbReference type="SMART" id="SM00729">
    <property type="entry name" value="Elp3"/>
    <property type="match status" value="1"/>
</dbReference>
<dbReference type="Pfam" id="PF04055">
    <property type="entry name" value="Radical_SAM"/>
    <property type="match status" value="1"/>
</dbReference>
<dbReference type="PANTHER" id="PTHR11228">
    <property type="entry name" value="RADICAL SAM DOMAIN PROTEIN"/>
    <property type="match status" value="1"/>
</dbReference>